<name>A0A8B0LT07_9VIRU</name>
<proteinExistence type="predicted"/>
<evidence type="ECO:0000313" key="1">
    <source>
        <dbReference type="EMBL" id="QTW05515.1"/>
    </source>
</evidence>
<protein>
    <submittedName>
        <fullName evidence="1">Uncharacterized protein</fullName>
    </submittedName>
</protein>
<organism evidence="1">
    <name type="scientific">uncultured archaeal virus</name>
    <dbReference type="NCBI Taxonomy" id="1960247"/>
    <lineage>
        <taxon>Viruses</taxon>
        <taxon>environmental samples</taxon>
    </lineage>
</organism>
<dbReference type="EMBL" id="MW522971">
    <property type="protein sequence ID" value="QTW05515.1"/>
    <property type="molecule type" value="Genomic_DNA"/>
</dbReference>
<accession>A0A8B0LT07</accession>
<reference evidence="1" key="2">
    <citation type="submission" date="2021-01" db="EMBL/GenBank/DDBJ databases">
        <authorList>
            <person name="Rahlff J."/>
        </authorList>
    </citation>
    <scope>NUCLEOTIDE SEQUENCE</scope>
</reference>
<reference evidence="1" key="1">
    <citation type="journal article" date="2021" name="Nat. Commun.">
        <title>Lytic archaeal viruses infect abundant primary producers in Earth's crust.</title>
        <authorList>
            <person name="Rahlff J."/>
            <person name="Turzynski V."/>
            <person name="Esser S.P."/>
            <person name="Monsees I."/>
            <person name="Bornemann T.L.V."/>
            <person name="Figueroa-Gonzalez P.A."/>
            <person name="Schulz F."/>
            <person name="Woyke T."/>
            <person name="Klingl A."/>
            <person name="Moraru C."/>
            <person name="Probst A.J."/>
        </authorList>
    </citation>
    <scope>NUCLEOTIDE SEQUENCE</scope>
</reference>
<sequence length="52" mass="6275">MSDIDIDEIFRKLDRIDEIFKKLDRIDRDISKLDLEIQKIKNKKNKKCANVI</sequence>